<accession>A0A2Z5ABG0</accession>
<comment type="similarity">
    <text evidence="1">Belongs to the 'phage' integrase family.</text>
</comment>
<dbReference type="InterPro" id="IPR013762">
    <property type="entry name" value="Integrase-like_cat_sf"/>
</dbReference>
<feature type="domain" description="Tyr recombinase" evidence="5">
    <location>
        <begin position="164"/>
        <end position="349"/>
    </location>
</feature>
<dbReference type="Gene3D" id="1.10.443.10">
    <property type="entry name" value="Intergrase catalytic core"/>
    <property type="match status" value="1"/>
</dbReference>
<evidence type="ECO:0000256" key="1">
    <source>
        <dbReference type="ARBA" id="ARBA00008857"/>
    </source>
</evidence>
<dbReference type="STRING" id="47885.APT59_09765"/>
<sequence length="349" mass="40089">MRPRSKENRDLPPGVYRRKRARKNGKVWVAYYYRDAAGKEIPLGGDLDVARMRWAELEAKEKPQDLRVMRSIFDRYVRDVIPKKAPRTQRDNLAELRQLRPVFDEAPIDSITPATIAQYRDARTAKVRANREIATLSHVFNMAREWGLTVRENPCQGVRKNREAPRDYYANDAVWAAVYQKATPELKDAMDLAYLTGQRPADVLSMRWDDVEGEFLTVQQGKTSKRLRILLRANGAENSLGALLRMFEARYPVRVSPFLIVTGRGRRLTTSMLRIRWDAARDVAKIAAMEVGDAQLALRIGQFQFRDIRPKAASEILDPKEASKLLGHTEEDITERVYRRLGAIARPTK</sequence>
<dbReference type="Pfam" id="PF00589">
    <property type="entry name" value="Phage_integrase"/>
    <property type="match status" value="1"/>
</dbReference>
<evidence type="ECO:0000313" key="6">
    <source>
        <dbReference type="EMBL" id="AXA66701.1"/>
    </source>
</evidence>
<evidence type="ECO:0000256" key="4">
    <source>
        <dbReference type="ARBA" id="ARBA00023172"/>
    </source>
</evidence>
<protein>
    <submittedName>
        <fullName evidence="6">Integrase</fullName>
    </submittedName>
</protein>
<dbReference type="PANTHER" id="PTHR30349:SF64">
    <property type="entry name" value="PROPHAGE INTEGRASE INTD-RELATED"/>
    <property type="match status" value="1"/>
</dbReference>
<keyword evidence="4" id="KW-0233">DNA recombination</keyword>
<keyword evidence="3" id="KW-0238">DNA-binding</keyword>
<dbReference type="InterPro" id="IPR011010">
    <property type="entry name" value="DNA_brk_join_enz"/>
</dbReference>
<dbReference type="EMBL" id="CP022198">
    <property type="protein sequence ID" value="AXA66701.1"/>
    <property type="molecule type" value="Genomic_DNA"/>
</dbReference>
<reference evidence="6 7" key="1">
    <citation type="submission" date="2017-06" db="EMBL/GenBank/DDBJ databases">
        <title>Evolution towards high GC content and high-temperature stress adaptation in endophytic Pseudomonas oryzihabitans impacted its plant-growth promoting traits.</title>
        <authorList>
            <person name="Nascimento F.X."/>
        </authorList>
    </citation>
    <scope>NUCLEOTIDE SEQUENCE [LARGE SCALE GENOMIC DNA]</scope>
    <source>
        <strain evidence="6 7">MS8</strain>
    </source>
</reference>
<keyword evidence="2" id="KW-0229">DNA integration</keyword>
<dbReference type="AlphaFoldDB" id="A0A2Z5ABG0"/>
<dbReference type="Proteomes" id="UP000250579">
    <property type="component" value="Chromosome"/>
</dbReference>
<dbReference type="RefSeq" id="WP_208690935.1">
    <property type="nucleotide sequence ID" value="NZ_CP022198.1"/>
</dbReference>
<dbReference type="GO" id="GO:0006310">
    <property type="term" value="P:DNA recombination"/>
    <property type="evidence" value="ECO:0007669"/>
    <property type="project" value="UniProtKB-KW"/>
</dbReference>
<evidence type="ECO:0000256" key="2">
    <source>
        <dbReference type="ARBA" id="ARBA00022908"/>
    </source>
</evidence>
<proteinExistence type="inferred from homology"/>
<dbReference type="InterPro" id="IPR015094">
    <property type="entry name" value="Integrase_lambda-typ_DNA-bd_N"/>
</dbReference>
<name>A0A2Z5ABG0_9PSED</name>
<dbReference type="InterPro" id="IPR010998">
    <property type="entry name" value="Integrase_recombinase_N"/>
</dbReference>
<dbReference type="Pfam" id="PF09003">
    <property type="entry name" value="Arm-DNA-bind_1"/>
    <property type="match status" value="1"/>
</dbReference>
<dbReference type="PANTHER" id="PTHR30349">
    <property type="entry name" value="PHAGE INTEGRASE-RELATED"/>
    <property type="match status" value="1"/>
</dbReference>
<dbReference type="GO" id="GO:0003677">
    <property type="term" value="F:DNA binding"/>
    <property type="evidence" value="ECO:0007669"/>
    <property type="project" value="UniProtKB-KW"/>
</dbReference>
<evidence type="ECO:0000259" key="5">
    <source>
        <dbReference type="PROSITE" id="PS51898"/>
    </source>
</evidence>
<dbReference type="InterPro" id="IPR050090">
    <property type="entry name" value="Tyrosine_recombinase_XerCD"/>
</dbReference>
<dbReference type="Gene3D" id="3.30.160.60">
    <property type="entry name" value="Classic Zinc Finger"/>
    <property type="match status" value="1"/>
</dbReference>
<dbReference type="InterPro" id="IPR002104">
    <property type="entry name" value="Integrase_catalytic"/>
</dbReference>
<evidence type="ECO:0000256" key="3">
    <source>
        <dbReference type="ARBA" id="ARBA00023125"/>
    </source>
</evidence>
<dbReference type="PROSITE" id="PS51898">
    <property type="entry name" value="TYR_RECOMBINASE"/>
    <property type="match status" value="1"/>
</dbReference>
<dbReference type="SUPFAM" id="SSF56349">
    <property type="entry name" value="DNA breaking-rejoining enzymes"/>
    <property type="match status" value="1"/>
</dbReference>
<gene>
    <name evidence="6" type="ORF">CE139_13020</name>
</gene>
<dbReference type="GO" id="GO:0008907">
    <property type="term" value="F:integrase activity"/>
    <property type="evidence" value="ECO:0007669"/>
    <property type="project" value="InterPro"/>
</dbReference>
<organism evidence="6 7">
    <name type="scientific">Pseudomonas oryzihabitans</name>
    <dbReference type="NCBI Taxonomy" id="47885"/>
    <lineage>
        <taxon>Bacteria</taxon>
        <taxon>Pseudomonadati</taxon>
        <taxon>Pseudomonadota</taxon>
        <taxon>Gammaproteobacteria</taxon>
        <taxon>Pseudomonadales</taxon>
        <taxon>Pseudomonadaceae</taxon>
        <taxon>Pseudomonas</taxon>
    </lineage>
</organism>
<dbReference type="Gene3D" id="1.10.150.130">
    <property type="match status" value="1"/>
</dbReference>
<evidence type="ECO:0000313" key="7">
    <source>
        <dbReference type="Proteomes" id="UP000250579"/>
    </source>
</evidence>